<dbReference type="SUPFAM" id="SSF52266">
    <property type="entry name" value="SGNH hydrolase"/>
    <property type="match status" value="1"/>
</dbReference>
<dbReference type="GO" id="GO:0004553">
    <property type="term" value="F:hydrolase activity, hydrolyzing O-glycosyl compounds"/>
    <property type="evidence" value="ECO:0007669"/>
    <property type="project" value="InterPro"/>
</dbReference>
<keyword evidence="1" id="KW-0378">Hydrolase</keyword>
<dbReference type="GO" id="GO:0005975">
    <property type="term" value="P:carbohydrate metabolic process"/>
    <property type="evidence" value="ECO:0007669"/>
    <property type="project" value="InterPro"/>
</dbReference>
<feature type="domain" description="Sialate O-acetylesterase" evidence="2">
    <location>
        <begin position="446"/>
        <end position="550"/>
    </location>
</feature>
<dbReference type="InterPro" id="IPR008979">
    <property type="entry name" value="Galactose-bd-like_sf"/>
</dbReference>
<evidence type="ECO:0000313" key="3">
    <source>
        <dbReference type="EMBL" id="VAX24387.1"/>
    </source>
</evidence>
<sequence>MKRKMLLNGVIYAFIVILLFQLSGCQRSYPPAKDITLVPLFTDNMVLQQKQDIPIWGKAEPGGEVLVTLNKQEKKGIVDDEGNWKVSLAPVPAGGPYELVISGEKTHRIKNVMVGEVWVCSGQSNMEMPLAGWGIINNYKKEIANANYPNIRLLVVEKKAANTPQEKFNSDGWKECSSESIPEFSAVAYFFGRYLHGELNVPIGLIETAWGGTVAEAWTSGPALKKFPEFKDIVEKIAADKSTDEEREIATKKMIAAWPDKIEEILVNSGTFNHGFQKADYNTDKWKTMKLPTTWEETGLDYDGVVWFSKEVKVPKSWEGKDLVLTLGKINDYDITWFNGKRVGRGTDVADFRVYKIPGNIVKAGENKITVQVLDIGNHGGLYGPANRMKLSTKDKSISLVGNWKYKVDPIKIDINKLPVKPSLNFSPNRPSVLYNGMINPLLPYGIRGAIWYQGESNAGRALQYRSLFKSLINDWRKAWGEGDFPFLFVQLANFMKRYDEPVDESWSYLREAQTMALQLPNTGMAVTIDIGNAIDIHPKNKQDVGKRLALIALAKVYGKNIPYSGPMYKSMKIEGDKIILQFDNTNKGLKTKGDKKLKGFAIGGKDKKFVWAKAKIEGNEVVVSNSKIK</sequence>
<reference evidence="3" key="1">
    <citation type="submission" date="2018-06" db="EMBL/GenBank/DDBJ databases">
        <authorList>
            <person name="Zhirakovskaya E."/>
        </authorList>
    </citation>
    <scope>NUCLEOTIDE SEQUENCE</scope>
</reference>
<protein>
    <submittedName>
        <fullName evidence="3">Sialic acid-specific 9-O-acetylesterase</fullName>
    </submittedName>
</protein>
<dbReference type="InterPro" id="IPR036514">
    <property type="entry name" value="SGNH_hydro_sf"/>
</dbReference>
<evidence type="ECO:0000259" key="2">
    <source>
        <dbReference type="Pfam" id="PF03629"/>
    </source>
</evidence>
<dbReference type="PANTHER" id="PTHR22901">
    <property type="entry name" value="SIALATE O-ACETYLESTERASE"/>
    <property type="match status" value="1"/>
</dbReference>
<name>A0A3B1D6P4_9ZZZZ</name>
<dbReference type="PANTHER" id="PTHR22901:SF0">
    <property type="entry name" value="SIALATE O-ACETYLESTERASE"/>
    <property type="match status" value="1"/>
</dbReference>
<dbReference type="InterPro" id="IPR039329">
    <property type="entry name" value="SIAE"/>
</dbReference>
<dbReference type="GO" id="GO:0001681">
    <property type="term" value="F:sialate O-acetylesterase activity"/>
    <property type="evidence" value="ECO:0007669"/>
    <property type="project" value="InterPro"/>
</dbReference>
<feature type="domain" description="Sialate O-acetylesterase" evidence="2">
    <location>
        <begin position="116"/>
        <end position="241"/>
    </location>
</feature>
<evidence type="ECO:0000256" key="1">
    <source>
        <dbReference type="ARBA" id="ARBA00022801"/>
    </source>
</evidence>
<dbReference type="EMBL" id="UOGD01000272">
    <property type="protein sequence ID" value="VAX24387.1"/>
    <property type="molecule type" value="Genomic_DNA"/>
</dbReference>
<accession>A0A3B1D6P4</accession>
<proteinExistence type="predicted"/>
<dbReference type="Gene3D" id="3.40.50.1110">
    <property type="entry name" value="SGNH hydrolase"/>
    <property type="match status" value="2"/>
</dbReference>
<gene>
    <name evidence="3" type="ORF">MNBD_IGNAVI01-2807</name>
</gene>
<feature type="non-terminal residue" evidence="3">
    <location>
        <position position="630"/>
    </location>
</feature>
<dbReference type="Pfam" id="PF03629">
    <property type="entry name" value="SASA"/>
    <property type="match status" value="2"/>
</dbReference>
<dbReference type="SUPFAM" id="SSF49785">
    <property type="entry name" value="Galactose-binding domain-like"/>
    <property type="match status" value="1"/>
</dbReference>
<organism evidence="3">
    <name type="scientific">hydrothermal vent metagenome</name>
    <dbReference type="NCBI Taxonomy" id="652676"/>
    <lineage>
        <taxon>unclassified sequences</taxon>
        <taxon>metagenomes</taxon>
        <taxon>ecological metagenomes</taxon>
    </lineage>
</organism>
<dbReference type="AlphaFoldDB" id="A0A3B1D6P4"/>
<dbReference type="InterPro" id="IPR005181">
    <property type="entry name" value="SASA"/>
</dbReference>